<dbReference type="Gene3D" id="1.10.238.10">
    <property type="entry name" value="EF-hand"/>
    <property type="match status" value="1"/>
</dbReference>
<dbReference type="SUPFAM" id="SSF47473">
    <property type="entry name" value="EF-hand"/>
    <property type="match status" value="1"/>
</dbReference>
<gene>
    <name evidence="2" type="ORF">TMI583_LOCUS38439</name>
</gene>
<dbReference type="GO" id="GO:0035091">
    <property type="term" value="F:phosphatidylinositol binding"/>
    <property type="evidence" value="ECO:0007669"/>
    <property type="project" value="InterPro"/>
</dbReference>
<dbReference type="PANTHER" id="PTHR46571">
    <property type="entry name" value="SORTING NEXIN-8"/>
    <property type="match status" value="1"/>
</dbReference>
<dbReference type="InterPro" id="IPR011992">
    <property type="entry name" value="EF-hand-dom_pair"/>
</dbReference>
<dbReference type="PANTHER" id="PTHR46571:SF1">
    <property type="entry name" value="SORTING NEXIN-8"/>
    <property type="match status" value="1"/>
</dbReference>
<dbReference type="GO" id="GO:0031901">
    <property type="term" value="C:early endosome membrane"/>
    <property type="evidence" value="ECO:0007669"/>
    <property type="project" value="TreeGrafter"/>
</dbReference>
<proteinExistence type="predicted"/>
<dbReference type="EMBL" id="CAJOBA010057261">
    <property type="protein sequence ID" value="CAF4298706.1"/>
    <property type="molecule type" value="Genomic_DNA"/>
</dbReference>
<evidence type="ECO:0000313" key="3">
    <source>
        <dbReference type="Proteomes" id="UP000682733"/>
    </source>
</evidence>
<evidence type="ECO:0000313" key="2">
    <source>
        <dbReference type="EMBL" id="CAF4298706.1"/>
    </source>
</evidence>
<protein>
    <recommendedName>
        <fullName evidence="1">EH domain-containing protein</fullName>
    </recommendedName>
</protein>
<dbReference type="GO" id="GO:0006886">
    <property type="term" value="P:intracellular protein transport"/>
    <property type="evidence" value="ECO:0007669"/>
    <property type="project" value="TreeGrafter"/>
</dbReference>
<dbReference type="GO" id="GO:0034498">
    <property type="term" value="P:early endosome to Golgi transport"/>
    <property type="evidence" value="ECO:0007669"/>
    <property type="project" value="TreeGrafter"/>
</dbReference>
<dbReference type="Proteomes" id="UP000682733">
    <property type="component" value="Unassembled WGS sequence"/>
</dbReference>
<dbReference type="AlphaFoldDB" id="A0A8S2TQC7"/>
<dbReference type="PROSITE" id="PS50031">
    <property type="entry name" value="EH"/>
    <property type="match status" value="1"/>
</dbReference>
<sequence>IVPVFYRDVFEILNTHGLAKLTMDLFISLFESAKLSTTILAQIWDLSCPKGKPLTRADFYKCLTFIALAQQGKSIDERLLDNYTNKELPIPMIGDINDLGDRFIRLMRDNQCETILCFRYGDLCSLDTIQVELVPDKKGVLFRHFEYEVSSMDCGDNMKIQFRNALDEYSSHTSTVQYDNTNLQADSLKLFKASQIHINFIHQTIVQIRSVDRWALGVNEYWSTIQKGLSQLPMELNAVAERITEQYKREDELISDHIDMLIDLLQGYK</sequence>
<dbReference type="InterPro" id="IPR028662">
    <property type="entry name" value="SNX8/Mvp1"/>
</dbReference>
<dbReference type="GO" id="GO:0005829">
    <property type="term" value="C:cytosol"/>
    <property type="evidence" value="ECO:0007669"/>
    <property type="project" value="GOC"/>
</dbReference>
<accession>A0A8S2TQC7</accession>
<name>A0A8S2TQC7_9BILA</name>
<comment type="caution">
    <text evidence="2">The sequence shown here is derived from an EMBL/GenBank/DDBJ whole genome shotgun (WGS) entry which is preliminary data.</text>
</comment>
<feature type="domain" description="EH" evidence="1">
    <location>
        <begin position="6"/>
        <end position="47"/>
    </location>
</feature>
<evidence type="ECO:0000259" key="1">
    <source>
        <dbReference type="PROSITE" id="PS50031"/>
    </source>
</evidence>
<reference evidence="2" key="1">
    <citation type="submission" date="2021-02" db="EMBL/GenBank/DDBJ databases">
        <authorList>
            <person name="Nowell W R."/>
        </authorList>
    </citation>
    <scope>NUCLEOTIDE SEQUENCE</scope>
</reference>
<organism evidence="2 3">
    <name type="scientific">Didymodactylos carnosus</name>
    <dbReference type="NCBI Taxonomy" id="1234261"/>
    <lineage>
        <taxon>Eukaryota</taxon>
        <taxon>Metazoa</taxon>
        <taxon>Spiralia</taxon>
        <taxon>Gnathifera</taxon>
        <taxon>Rotifera</taxon>
        <taxon>Eurotatoria</taxon>
        <taxon>Bdelloidea</taxon>
        <taxon>Philodinida</taxon>
        <taxon>Philodinidae</taxon>
        <taxon>Didymodactylos</taxon>
    </lineage>
</organism>
<feature type="non-terminal residue" evidence="2">
    <location>
        <position position="1"/>
    </location>
</feature>
<feature type="non-terminal residue" evidence="2">
    <location>
        <position position="269"/>
    </location>
</feature>
<dbReference type="InterPro" id="IPR000261">
    <property type="entry name" value="EH_dom"/>
</dbReference>